<protein>
    <recommendedName>
        <fullName evidence="1">Domain of unknown function at the cortex 1 domain-containing protein</fullName>
    </recommendedName>
</protein>
<dbReference type="AlphaFoldDB" id="A0A1Y2BB70"/>
<dbReference type="STRING" id="1754190.A0A1Y2BB70"/>
<evidence type="ECO:0000313" key="3">
    <source>
        <dbReference type="Proteomes" id="UP000193920"/>
    </source>
</evidence>
<evidence type="ECO:0000259" key="1">
    <source>
        <dbReference type="Pfam" id="PF08588"/>
    </source>
</evidence>
<proteinExistence type="predicted"/>
<reference evidence="2 3" key="1">
    <citation type="submission" date="2016-08" db="EMBL/GenBank/DDBJ databases">
        <title>A Parts List for Fungal Cellulosomes Revealed by Comparative Genomics.</title>
        <authorList>
            <consortium name="DOE Joint Genome Institute"/>
            <person name="Haitjema C.H."/>
            <person name="Gilmore S.P."/>
            <person name="Henske J.K."/>
            <person name="Solomon K.V."/>
            <person name="De Groot R."/>
            <person name="Kuo A."/>
            <person name="Mondo S.J."/>
            <person name="Salamov A.A."/>
            <person name="Labutti K."/>
            <person name="Zhao Z."/>
            <person name="Chiniquy J."/>
            <person name="Barry K."/>
            <person name="Brewer H.M."/>
            <person name="Purvine S.O."/>
            <person name="Wright A.T."/>
            <person name="Boxma B."/>
            <person name="Van Alen T."/>
            <person name="Hackstein J.H."/>
            <person name="Baker S.E."/>
            <person name="Grigoriev I.V."/>
            <person name="O'Malley M.A."/>
        </authorList>
    </citation>
    <scope>NUCLEOTIDE SEQUENCE [LARGE SCALE GENOMIC DNA]</scope>
    <source>
        <strain evidence="2 3">G1</strain>
    </source>
</reference>
<name>A0A1Y2BB70_9FUNG</name>
<feature type="domain" description="Domain of unknown function at the cortex 1" evidence="1">
    <location>
        <begin position="12"/>
        <end position="308"/>
    </location>
</feature>
<dbReference type="Proteomes" id="UP000193920">
    <property type="component" value="Unassembled WGS sequence"/>
</dbReference>
<dbReference type="InterPro" id="IPR013897">
    <property type="entry name" value="Duc1"/>
</dbReference>
<dbReference type="Pfam" id="PF08588">
    <property type="entry name" value="Duc1"/>
    <property type="match status" value="1"/>
</dbReference>
<organism evidence="2 3">
    <name type="scientific">Neocallimastix californiae</name>
    <dbReference type="NCBI Taxonomy" id="1754190"/>
    <lineage>
        <taxon>Eukaryota</taxon>
        <taxon>Fungi</taxon>
        <taxon>Fungi incertae sedis</taxon>
        <taxon>Chytridiomycota</taxon>
        <taxon>Chytridiomycota incertae sedis</taxon>
        <taxon>Neocallimastigomycetes</taxon>
        <taxon>Neocallimastigales</taxon>
        <taxon>Neocallimastigaceae</taxon>
        <taxon>Neocallimastix</taxon>
    </lineage>
</organism>
<keyword evidence="3" id="KW-1185">Reference proteome</keyword>
<gene>
    <name evidence="2" type="ORF">LY90DRAFT_423627</name>
</gene>
<dbReference type="EMBL" id="MCOG01000170">
    <property type="protein sequence ID" value="ORY31345.1"/>
    <property type="molecule type" value="Genomic_DNA"/>
</dbReference>
<dbReference type="PANTHER" id="PTHR34826">
    <property type="entry name" value="UPF0590 PROTEIN C409.17C"/>
    <property type="match status" value="1"/>
</dbReference>
<evidence type="ECO:0000313" key="2">
    <source>
        <dbReference type="EMBL" id="ORY31345.1"/>
    </source>
</evidence>
<sequence>MGKKDKKPAKVLRVRIGPNSQVLTLCEVNKDSKPLFVYDENFIGNITVRVVNFAGITPDNSPPIPTTDYFGKRKRLFSVQLQGRFRKDWNFNHVNFGGAFDHKVTLPRGANLAIKLAQMIDPALENHISDDQPSMTSPVLCQMNFVNVTKAKTPINQIPEIPWDKLKNTNRTSFVPGCLATTEPEAFGINPEVYLDKWVWGGSNELKEDTTLLFKDGENRPFDIDDLAARRKYFQKEENRIQNNFTTDKIYNLEIFAPFINLNTFDISLGININIIKYLNDQPLKLVARTNENYPNKPIEFINIAFDLGKN</sequence>
<accession>A0A1Y2BB70</accession>
<comment type="caution">
    <text evidence="2">The sequence shown here is derived from an EMBL/GenBank/DDBJ whole genome shotgun (WGS) entry which is preliminary data.</text>
</comment>
<dbReference type="PANTHER" id="PTHR34826:SF2">
    <property type="entry name" value="UPF0590 PROTEIN C409.17C"/>
    <property type="match status" value="1"/>
</dbReference>
<dbReference type="OrthoDB" id="2119945at2759"/>